<keyword evidence="1" id="KW-0175">Coiled coil</keyword>
<feature type="coiled-coil region" evidence="1">
    <location>
        <begin position="77"/>
        <end position="135"/>
    </location>
</feature>
<name>A0A7V7UUQ5_9BACI</name>
<evidence type="ECO:0000313" key="3">
    <source>
        <dbReference type="Proteomes" id="UP000441354"/>
    </source>
</evidence>
<accession>A0A7V7UUQ5</accession>
<feature type="coiled-coil region" evidence="1">
    <location>
        <begin position="12"/>
        <end position="39"/>
    </location>
</feature>
<feature type="coiled-coil region" evidence="1">
    <location>
        <begin position="277"/>
        <end position="304"/>
    </location>
</feature>
<gene>
    <name evidence="2" type="ORF">F7732_16670</name>
</gene>
<dbReference type="AlphaFoldDB" id="A0A7V7UUQ5"/>
<keyword evidence="3" id="KW-1185">Reference proteome</keyword>
<dbReference type="RefSeq" id="WP_151575126.1">
    <property type="nucleotide sequence ID" value="NZ_WBOT01000005.1"/>
</dbReference>
<proteinExistence type="predicted"/>
<sequence>MFTELNEKLLIVKDDLRKKEKYEDHLERLKADLQLEIQKRDMYMHMLEEKKEDVSRFESFTLANIFYSLIGKKLEKIDQEEQLIAAMKLKYKEAMETIADMEDEIRKFEMELTSVANADVEYEAIIKEKEQLIRDTDSFWNDQLYTLSEKEAELFAGLKEYNEAIEVGQKAKHQLDEALDELESAHNWSTFDMFGGGTISTFVKHSRYNSAQDLIHDAQHTLRQFREELLDLKKHFDHDYDIGNMLTVADYFFDGIVVDWMVHGKINDAMSQTEEMYDLVKATLKEIKLQRDELEKELTDVHWERIELFESCS</sequence>
<evidence type="ECO:0000313" key="2">
    <source>
        <dbReference type="EMBL" id="KAB2331472.1"/>
    </source>
</evidence>
<evidence type="ECO:0000256" key="1">
    <source>
        <dbReference type="SAM" id="Coils"/>
    </source>
</evidence>
<comment type="caution">
    <text evidence="2">The sequence shown here is derived from an EMBL/GenBank/DDBJ whole genome shotgun (WGS) entry which is preliminary data.</text>
</comment>
<protein>
    <submittedName>
        <fullName evidence="2">Uncharacterized protein</fullName>
    </submittedName>
</protein>
<dbReference type="OrthoDB" id="3540923at2"/>
<dbReference type="EMBL" id="WBOT01000005">
    <property type="protein sequence ID" value="KAB2331472.1"/>
    <property type="molecule type" value="Genomic_DNA"/>
</dbReference>
<feature type="coiled-coil region" evidence="1">
    <location>
        <begin position="165"/>
        <end position="235"/>
    </location>
</feature>
<dbReference type="Proteomes" id="UP000441354">
    <property type="component" value="Unassembled WGS sequence"/>
</dbReference>
<organism evidence="2 3">
    <name type="scientific">Bacillus mesophilum</name>
    <dbReference type="NCBI Taxonomy" id="1071718"/>
    <lineage>
        <taxon>Bacteria</taxon>
        <taxon>Bacillati</taxon>
        <taxon>Bacillota</taxon>
        <taxon>Bacilli</taxon>
        <taxon>Bacillales</taxon>
        <taxon>Bacillaceae</taxon>
        <taxon>Bacillus</taxon>
    </lineage>
</organism>
<reference evidence="2 3" key="1">
    <citation type="journal article" date="2014" name="Arch. Microbiol.">
        <title>Bacillus mesophilum sp. nov., strain IITR-54T, a novel 4-chlorobiphenyl dechlorinating bacterium.</title>
        <authorList>
            <person name="Manickam N."/>
            <person name="Singh N.K."/>
            <person name="Bajaj A."/>
            <person name="Kumar R.M."/>
            <person name="Kaur G."/>
            <person name="Kaur N."/>
            <person name="Bala M."/>
            <person name="Kumar A."/>
            <person name="Mayilraj S."/>
        </authorList>
    </citation>
    <scope>NUCLEOTIDE SEQUENCE [LARGE SCALE GENOMIC DNA]</scope>
    <source>
        <strain evidence="2 3">IITR-54</strain>
    </source>
</reference>